<dbReference type="EMBL" id="AWET01000024">
    <property type="protein sequence ID" value="ERK01668.1"/>
    <property type="molecule type" value="Genomic_DNA"/>
</dbReference>
<accession>U2LB13</accession>
<keyword evidence="3" id="KW-1185">Reference proteome</keyword>
<dbReference type="Proteomes" id="UP000016600">
    <property type="component" value="Unassembled WGS sequence"/>
</dbReference>
<protein>
    <submittedName>
        <fullName evidence="2">Glycosyltransferase, group 2 family protein</fullName>
        <ecNumber evidence="2">2.4.-.-</ecNumber>
    </submittedName>
</protein>
<dbReference type="CDD" id="cd00761">
    <property type="entry name" value="Glyco_tranf_GTA_type"/>
    <property type="match status" value="1"/>
</dbReference>
<dbReference type="GO" id="GO:0016758">
    <property type="term" value="F:hexosyltransferase activity"/>
    <property type="evidence" value="ECO:0007669"/>
    <property type="project" value="UniProtKB-ARBA"/>
</dbReference>
<dbReference type="RefSeq" id="WP_021583798.1">
    <property type="nucleotide sequence ID" value="NZ_AWET01000024.1"/>
</dbReference>
<evidence type="ECO:0000313" key="3">
    <source>
        <dbReference type="Proteomes" id="UP000016600"/>
    </source>
</evidence>
<comment type="caution">
    <text evidence="2">The sequence shown here is derived from an EMBL/GenBank/DDBJ whole genome shotgun (WGS) entry which is preliminary data.</text>
</comment>
<name>U2LB13_9BACT</name>
<dbReference type="PANTHER" id="PTHR22916">
    <property type="entry name" value="GLYCOSYLTRANSFERASE"/>
    <property type="match status" value="1"/>
</dbReference>
<organism evidence="2 3">
    <name type="scientific">Hoylesella pleuritidis F0068</name>
    <dbReference type="NCBI Taxonomy" id="1081904"/>
    <lineage>
        <taxon>Bacteria</taxon>
        <taxon>Pseudomonadati</taxon>
        <taxon>Bacteroidota</taxon>
        <taxon>Bacteroidia</taxon>
        <taxon>Bacteroidales</taxon>
        <taxon>Prevotellaceae</taxon>
        <taxon>Hoylesella</taxon>
    </lineage>
</organism>
<sequence>MGRLLLSIIIPAYNAESYLRRCIDSIFKQEINKNEFEVIIIDDGSQDKSYDIALAIASEHKNIFVYTQRNSGQAVARNIGLEKAKGKYVMFVDSDDYLIENTILKVLDIAEENQLEICETRLIEYDRYRNYKIGLIQPFPVDQIFTGEEALLNGIIVASVCTNIYLLDFIKKYSLNFVIGISHEDVDFNMHAYAFARRIMFLDMCTYVYSWNPSSTDRSIDINKRKKGILSNFHIAIRTKEYANIAGISRQLKSYYLQTSNSIIVSSFLTVLLKCRWGDVDLIKKIYESLRKAELYPIKGKTLSLVTTILIPFINLQRFYVLLYVALSYLTSCKG</sequence>
<evidence type="ECO:0000259" key="1">
    <source>
        <dbReference type="Pfam" id="PF00535"/>
    </source>
</evidence>
<reference evidence="2 3" key="1">
    <citation type="submission" date="2013-08" db="EMBL/GenBank/DDBJ databases">
        <authorList>
            <person name="Durkin A.S."/>
            <person name="Haft D.R."/>
            <person name="McCorrison J."/>
            <person name="Torralba M."/>
            <person name="Gillis M."/>
            <person name="Haft D.H."/>
            <person name="Methe B."/>
            <person name="Sutton G."/>
            <person name="Nelson K.E."/>
        </authorList>
    </citation>
    <scope>NUCLEOTIDE SEQUENCE [LARGE SCALE GENOMIC DNA]</scope>
    <source>
        <strain evidence="2 3">F0068</strain>
    </source>
</reference>
<proteinExistence type="predicted"/>
<keyword evidence="2" id="KW-0328">Glycosyltransferase</keyword>
<dbReference type="PATRIC" id="fig|1081904.3.peg.1158"/>
<dbReference type="EC" id="2.4.-.-" evidence="2"/>
<dbReference type="Pfam" id="PF00535">
    <property type="entry name" value="Glycos_transf_2"/>
    <property type="match status" value="1"/>
</dbReference>
<dbReference type="PANTHER" id="PTHR22916:SF3">
    <property type="entry name" value="UDP-GLCNAC:BETAGAL BETA-1,3-N-ACETYLGLUCOSAMINYLTRANSFERASE-LIKE PROTEIN 1"/>
    <property type="match status" value="1"/>
</dbReference>
<feature type="domain" description="Glycosyltransferase 2-like" evidence="1">
    <location>
        <begin position="7"/>
        <end position="138"/>
    </location>
</feature>
<evidence type="ECO:0000313" key="2">
    <source>
        <dbReference type="EMBL" id="ERK01668.1"/>
    </source>
</evidence>
<gene>
    <name evidence="2" type="ORF">HMPREF1218_1503</name>
</gene>
<dbReference type="SUPFAM" id="SSF53448">
    <property type="entry name" value="Nucleotide-diphospho-sugar transferases"/>
    <property type="match status" value="1"/>
</dbReference>
<dbReference type="InterPro" id="IPR029044">
    <property type="entry name" value="Nucleotide-diphossugar_trans"/>
</dbReference>
<dbReference type="AlphaFoldDB" id="U2LB13"/>
<keyword evidence="2" id="KW-0808">Transferase</keyword>
<dbReference type="InterPro" id="IPR001173">
    <property type="entry name" value="Glyco_trans_2-like"/>
</dbReference>
<dbReference type="Gene3D" id="3.90.550.10">
    <property type="entry name" value="Spore Coat Polysaccharide Biosynthesis Protein SpsA, Chain A"/>
    <property type="match status" value="1"/>
</dbReference>